<evidence type="ECO:0000313" key="3">
    <source>
        <dbReference type="Proteomes" id="UP000076738"/>
    </source>
</evidence>
<sequence>MFFPTPDRSTLLTSRRGQNRHASGQGAHAQRLVHLAAVWDRLLPDLLDDYLRWRYRGVPSKCPDRTDASGNHRTISLSVVTWSGIERRSFSAPNAADNDVRVLIQHGYIPCSPELPRLAIHVPVLDLQHHARLRAFVSHEAWTRILCDVHGVPYQTSFSRQVAAAYDTYVQILQGVDDKVNKALHRDAPDWRVKHSCPACTYKLQDEVPLALSRLICGDGNNSSKRFAHSGRHDPRVYHSDYLLPEGEVNQFQNEVKRRTGTQSVKDGEEYATACADKWKAAQARTSGGSFRQALDETGHFLTVCRHAFVLYSVDMIRSGELAKYPLASLDRCMDAIGPDIGFGYDIGCTHSTTVFRSCIGDKAQERRLRFFVGAFHGYAHNRRCQLSYHPRLQTVAGLEDFETCEWIFSQQNHTARLFRHASSFHRHMTMHWFYRRWDSDRRAALGDFLYKNYRQALDIIHDVQPALQNMLTAQLLSELDLERFLNEERAYLDGLEQEPDGDQTAFRYLETLEALEIEQCVLLVHTQGRRQERNYLLVLRTVQDLELLAGKYEDELQTERWTSEHPDWQHYNRLRQCREFNLALDRLELLVVQRLFEMEKMNARGTGYAMRTSIARALSTRSKAIQTALETYNRLALTMSPPRPVLTMESVLDYAFLADFSILRYSRQDIRSRPWAQPHIRELLVKWLLLKCAIEEIKRLNIEIRRVLTAIEREPQDMATLIDEVTNSGAPWLAPELEMRMRRQVKSDAKLRDRLLDIMRLPGYCGFRDVGRPLTSVRPDDPANGMQPPERGLSQAPDSNLEPFEHDLSGDGVGEGVPVIDDERTQELDDIADVFGQLLSVE</sequence>
<dbReference type="STRING" id="1330018.A0A167NXW4"/>
<feature type="compositionally biased region" description="Polar residues" evidence="1">
    <location>
        <begin position="7"/>
        <end position="22"/>
    </location>
</feature>
<keyword evidence="3" id="KW-1185">Reference proteome</keyword>
<dbReference type="Pfam" id="PF18758">
    <property type="entry name" value="KDZ"/>
    <property type="match status" value="1"/>
</dbReference>
<dbReference type="InterPro" id="IPR040521">
    <property type="entry name" value="KDZ"/>
</dbReference>
<name>A0A167NXW4_CALVF</name>
<dbReference type="PANTHER" id="PTHR33096:SF1">
    <property type="entry name" value="CXC1-LIKE CYSTEINE CLUSTER ASSOCIATED WITH KDZ TRANSPOSASES DOMAIN-CONTAINING PROTEIN"/>
    <property type="match status" value="1"/>
</dbReference>
<feature type="region of interest" description="Disordered" evidence="1">
    <location>
        <begin position="776"/>
        <end position="819"/>
    </location>
</feature>
<proteinExistence type="predicted"/>
<reference evidence="2 3" key="1">
    <citation type="journal article" date="2016" name="Mol. Biol. Evol.">
        <title>Comparative Genomics of Early-Diverging Mushroom-Forming Fungi Provides Insights into the Origins of Lignocellulose Decay Capabilities.</title>
        <authorList>
            <person name="Nagy L.G."/>
            <person name="Riley R."/>
            <person name="Tritt A."/>
            <person name="Adam C."/>
            <person name="Daum C."/>
            <person name="Floudas D."/>
            <person name="Sun H."/>
            <person name="Yadav J.S."/>
            <person name="Pangilinan J."/>
            <person name="Larsson K.H."/>
            <person name="Matsuura K."/>
            <person name="Barry K."/>
            <person name="Labutti K."/>
            <person name="Kuo R."/>
            <person name="Ohm R.A."/>
            <person name="Bhattacharya S.S."/>
            <person name="Shirouzu T."/>
            <person name="Yoshinaga Y."/>
            <person name="Martin F.M."/>
            <person name="Grigoriev I.V."/>
            <person name="Hibbett D.S."/>
        </authorList>
    </citation>
    <scope>NUCLEOTIDE SEQUENCE [LARGE SCALE GENOMIC DNA]</scope>
    <source>
        <strain evidence="2 3">TUFC12733</strain>
    </source>
</reference>
<protein>
    <recommendedName>
        <fullName evidence="4">CxC1-like cysteine cluster associated with KDZ transposases domain-containing protein</fullName>
    </recommendedName>
</protein>
<dbReference type="EMBL" id="KV417277">
    <property type="protein sequence ID" value="KZO98204.1"/>
    <property type="molecule type" value="Genomic_DNA"/>
</dbReference>
<evidence type="ECO:0000256" key="1">
    <source>
        <dbReference type="SAM" id="MobiDB-lite"/>
    </source>
</evidence>
<gene>
    <name evidence="2" type="ORF">CALVIDRAFT_479161</name>
</gene>
<feature type="region of interest" description="Disordered" evidence="1">
    <location>
        <begin position="1"/>
        <end position="26"/>
    </location>
</feature>
<accession>A0A167NXW4</accession>
<evidence type="ECO:0008006" key="4">
    <source>
        <dbReference type="Google" id="ProtNLM"/>
    </source>
</evidence>
<evidence type="ECO:0000313" key="2">
    <source>
        <dbReference type="EMBL" id="KZO98204.1"/>
    </source>
</evidence>
<dbReference type="OrthoDB" id="2505969at2759"/>
<dbReference type="AlphaFoldDB" id="A0A167NXW4"/>
<dbReference type="PANTHER" id="PTHR33096">
    <property type="entry name" value="CXC2 DOMAIN-CONTAINING PROTEIN"/>
    <property type="match status" value="1"/>
</dbReference>
<organism evidence="2 3">
    <name type="scientific">Calocera viscosa (strain TUFC12733)</name>
    <dbReference type="NCBI Taxonomy" id="1330018"/>
    <lineage>
        <taxon>Eukaryota</taxon>
        <taxon>Fungi</taxon>
        <taxon>Dikarya</taxon>
        <taxon>Basidiomycota</taxon>
        <taxon>Agaricomycotina</taxon>
        <taxon>Dacrymycetes</taxon>
        <taxon>Dacrymycetales</taxon>
        <taxon>Dacrymycetaceae</taxon>
        <taxon>Calocera</taxon>
    </lineage>
</organism>
<dbReference type="Proteomes" id="UP000076738">
    <property type="component" value="Unassembled WGS sequence"/>
</dbReference>